<feature type="compositionally biased region" description="Polar residues" evidence="1">
    <location>
        <begin position="162"/>
        <end position="172"/>
    </location>
</feature>
<sequence length="284" mass="30995">MQMATSNDMHTSISYLMTNVGPTNNAAENLRRHNIAMVDVLPRAIFAPSSSADQSVSSRKQIRNQSKKNTRGLVSRSSENLAPTNNNIHRGCLLFAPPASLSLSYPPPSFSVLYPHHQIQRQSQPPLLPLPVSRPHNSFPSSLTRDVSCQPNSRKTNRTRDQSLTPKNSKQPISRREEPRQDYSKPSDEVPVSGKSFIIASTVPLGPDPNDLPKDASKVLSSSPSPSLISDNGLEIFSGSVLSPHPSSLPLPKFPIRPKLSCTAEAAGIDSGATDDLRRLLRLR</sequence>
<feature type="compositionally biased region" description="Basic and acidic residues" evidence="1">
    <location>
        <begin position="174"/>
        <end position="188"/>
    </location>
</feature>
<feature type="compositionally biased region" description="Polar residues" evidence="1">
    <location>
        <begin position="135"/>
        <end position="154"/>
    </location>
</feature>
<proteinExistence type="predicted"/>
<name>A0A6A6NHS1_HEVBR</name>
<feature type="compositionally biased region" description="Polar residues" evidence="1">
    <location>
        <begin position="75"/>
        <end position="86"/>
    </location>
</feature>
<feature type="region of interest" description="Disordered" evidence="1">
    <location>
        <begin position="49"/>
        <end position="86"/>
    </location>
</feature>
<evidence type="ECO:0000313" key="2">
    <source>
        <dbReference type="EMBL" id="KAF2324707.1"/>
    </source>
</evidence>
<dbReference type="PANTHER" id="PTHR33670">
    <property type="entry name" value="SPLICING FACTOR, PROLINE- AND GLUTAMINE-RICH-LIKE"/>
    <property type="match status" value="1"/>
</dbReference>
<comment type="caution">
    <text evidence="2">The sequence shown here is derived from an EMBL/GenBank/DDBJ whole genome shotgun (WGS) entry which is preliminary data.</text>
</comment>
<reference evidence="2 3" key="1">
    <citation type="journal article" date="2020" name="Mol. Plant">
        <title>The Chromosome-Based Rubber Tree Genome Provides New Insights into Spurge Genome Evolution and Rubber Biosynthesis.</title>
        <authorList>
            <person name="Liu J."/>
            <person name="Shi C."/>
            <person name="Shi C.C."/>
            <person name="Li W."/>
            <person name="Zhang Q.J."/>
            <person name="Zhang Y."/>
            <person name="Li K."/>
            <person name="Lu H.F."/>
            <person name="Shi C."/>
            <person name="Zhu S.T."/>
            <person name="Xiao Z.Y."/>
            <person name="Nan H."/>
            <person name="Yue Y."/>
            <person name="Zhu X.G."/>
            <person name="Wu Y."/>
            <person name="Hong X.N."/>
            <person name="Fan G.Y."/>
            <person name="Tong Y."/>
            <person name="Zhang D."/>
            <person name="Mao C.L."/>
            <person name="Liu Y.L."/>
            <person name="Hao S.J."/>
            <person name="Liu W.Q."/>
            <person name="Lv M.Q."/>
            <person name="Zhang H.B."/>
            <person name="Liu Y."/>
            <person name="Hu-Tang G.R."/>
            <person name="Wang J.P."/>
            <person name="Wang J.H."/>
            <person name="Sun Y.H."/>
            <person name="Ni S.B."/>
            <person name="Chen W.B."/>
            <person name="Zhang X.C."/>
            <person name="Jiao Y.N."/>
            <person name="Eichler E.E."/>
            <person name="Li G.H."/>
            <person name="Liu X."/>
            <person name="Gao L.Z."/>
        </authorList>
    </citation>
    <scope>NUCLEOTIDE SEQUENCE [LARGE SCALE GENOMIC DNA]</scope>
    <source>
        <strain evidence="3">cv. GT1</strain>
        <tissue evidence="2">Leaf</tissue>
    </source>
</reference>
<evidence type="ECO:0000256" key="1">
    <source>
        <dbReference type="SAM" id="MobiDB-lite"/>
    </source>
</evidence>
<dbReference type="AlphaFoldDB" id="A0A6A6NHS1"/>
<evidence type="ECO:0000313" key="3">
    <source>
        <dbReference type="Proteomes" id="UP000467840"/>
    </source>
</evidence>
<feature type="compositionally biased region" description="Basic residues" evidence="1">
    <location>
        <begin position="60"/>
        <end position="70"/>
    </location>
</feature>
<dbReference type="EMBL" id="JAAGAX010000001">
    <property type="protein sequence ID" value="KAF2324707.1"/>
    <property type="molecule type" value="Genomic_DNA"/>
</dbReference>
<gene>
    <name evidence="2" type="ORF">GH714_016412</name>
</gene>
<dbReference type="Proteomes" id="UP000467840">
    <property type="component" value="Chromosome 5"/>
</dbReference>
<feature type="compositionally biased region" description="Low complexity" evidence="1">
    <location>
        <begin position="49"/>
        <end position="58"/>
    </location>
</feature>
<organism evidence="2 3">
    <name type="scientific">Hevea brasiliensis</name>
    <name type="common">Para rubber tree</name>
    <name type="synonym">Siphonia brasiliensis</name>
    <dbReference type="NCBI Taxonomy" id="3981"/>
    <lineage>
        <taxon>Eukaryota</taxon>
        <taxon>Viridiplantae</taxon>
        <taxon>Streptophyta</taxon>
        <taxon>Embryophyta</taxon>
        <taxon>Tracheophyta</taxon>
        <taxon>Spermatophyta</taxon>
        <taxon>Magnoliopsida</taxon>
        <taxon>eudicotyledons</taxon>
        <taxon>Gunneridae</taxon>
        <taxon>Pentapetalae</taxon>
        <taxon>rosids</taxon>
        <taxon>fabids</taxon>
        <taxon>Malpighiales</taxon>
        <taxon>Euphorbiaceae</taxon>
        <taxon>Crotonoideae</taxon>
        <taxon>Micrandreae</taxon>
        <taxon>Hevea</taxon>
    </lineage>
</organism>
<protein>
    <submittedName>
        <fullName evidence="2">Uncharacterized protein</fullName>
    </submittedName>
</protein>
<keyword evidence="3" id="KW-1185">Reference proteome</keyword>
<dbReference type="PANTHER" id="PTHR33670:SF14">
    <property type="entry name" value="T20H2.15 PROTEIN"/>
    <property type="match status" value="1"/>
</dbReference>
<feature type="region of interest" description="Disordered" evidence="1">
    <location>
        <begin position="122"/>
        <end position="191"/>
    </location>
</feature>
<accession>A0A6A6NHS1</accession>